<evidence type="ECO:0000313" key="2">
    <source>
        <dbReference type="Proteomes" id="UP001057520"/>
    </source>
</evidence>
<dbReference type="EMBL" id="CP096040">
    <property type="protein sequence ID" value="USQ94994.1"/>
    <property type="molecule type" value="Genomic_DNA"/>
</dbReference>
<keyword evidence="2" id="KW-1185">Reference proteome</keyword>
<evidence type="ECO:0000313" key="1">
    <source>
        <dbReference type="EMBL" id="USQ94994.1"/>
    </source>
</evidence>
<organism evidence="1 2">
    <name type="scientific">Caulobacter segnis</name>
    <dbReference type="NCBI Taxonomy" id="88688"/>
    <lineage>
        <taxon>Bacteria</taxon>
        <taxon>Pseudomonadati</taxon>
        <taxon>Pseudomonadota</taxon>
        <taxon>Alphaproteobacteria</taxon>
        <taxon>Caulobacterales</taxon>
        <taxon>Caulobacteraceae</taxon>
        <taxon>Caulobacter</taxon>
    </lineage>
</organism>
<accession>A0ABY4ZS17</accession>
<name>A0ABY4ZS17_9CAUL</name>
<proteinExistence type="predicted"/>
<reference evidence="1 2" key="1">
    <citation type="submission" date="2022-04" db="EMBL/GenBank/DDBJ databases">
        <title>Genome sequence of soybean root-associated Caulobacter segnis RL271.</title>
        <authorList>
            <person name="Longley R."/>
            <person name="Bonito G."/>
            <person name="Trigodet F."/>
            <person name="Crosson S."/>
            <person name="Fiebig A."/>
        </authorList>
    </citation>
    <scope>NUCLEOTIDE SEQUENCE [LARGE SCALE GENOMIC DNA]</scope>
    <source>
        <strain evidence="1 2">RL271</strain>
    </source>
</reference>
<gene>
    <name evidence="1" type="ORF">MZV50_20900</name>
</gene>
<sequence length="170" mass="19107">MPLTSVERRRYLFIPTRSDWTVFLDNGHQGTDAFSPLSYMAEKLSCEAVRATCAPGTRESSDLAVIWELYGPEVIDFSNTVRAVFVADDGNGLVFSESGEVQPYEDMGKYSSRLKRDRFTPQILDHYLRAVGIEAFDETFYQPEGQAAILVEKLGPIAPASREFQLADLR</sequence>
<dbReference type="Proteomes" id="UP001057520">
    <property type="component" value="Chromosome"/>
</dbReference>
<protein>
    <submittedName>
        <fullName evidence="1">Uncharacterized protein</fullName>
    </submittedName>
</protein>